<accession>A0A9P8PK30</accession>
<evidence type="ECO:0000313" key="1">
    <source>
        <dbReference type="EMBL" id="KAH3673547.1"/>
    </source>
</evidence>
<proteinExistence type="predicted"/>
<evidence type="ECO:0000313" key="2">
    <source>
        <dbReference type="Proteomes" id="UP000769528"/>
    </source>
</evidence>
<reference evidence="1" key="1">
    <citation type="journal article" date="2021" name="Open Biol.">
        <title>Shared evolutionary footprints suggest mitochondrial oxidative damage underlies multiple complex I losses in fungi.</title>
        <authorList>
            <person name="Schikora-Tamarit M.A."/>
            <person name="Marcet-Houben M."/>
            <person name="Nosek J."/>
            <person name="Gabaldon T."/>
        </authorList>
    </citation>
    <scope>NUCLEOTIDE SEQUENCE</scope>
    <source>
        <strain evidence="1">CBS6341</strain>
    </source>
</reference>
<comment type="caution">
    <text evidence="1">The sequence shown here is derived from an EMBL/GenBank/DDBJ whole genome shotgun (WGS) entry which is preliminary data.</text>
</comment>
<gene>
    <name evidence="1" type="ORF">WICMUC_003654</name>
</gene>
<protein>
    <submittedName>
        <fullName evidence="1">Uncharacterized protein</fullName>
    </submittedName>
</protein>
<sequence>MTCGLVPAFDNIHVDTILAILYFDKAAAKVKPPSNSIITEDHIAPKMNFDADSGSILLPSSDFNTPKMTIKSGTSNEVTNNGIASVAHNKDEQISRAKQFRCSGCSKGENLSKINVRTIIEVKLATLPLKIFSEAACSSSSPTRTSLEFFFLATYAFCALRSKPIMSFQTVFRSQTTCSLKCNLSSDLAFSIEPLVAKLAYIVTN</sequence>
<dbReference type="OrthoDB" id="10532710at2759"/>
<dbReference type="Proteomes" id="UP000769528">
    <property type="component" value="Unassembled WGS sequence"/>
</dbReference>
<reference evidence="1" key="2">
    <citation type="submission" date="2021-01" db="EMBL/GenBank/DDBJ databases">
        <authorList>
            <person name="Schikora-Tamarit M.A."/>
        </authorList>
    </citation>
    <scope>NUCLEOTIDE SEQUENCE</scope>
    <source>
        <strain evidence="1">CBS6341</strain>
    </source>
</reference>
<keyword evidence="2" id="KW-1185">Reference proteome</keyword>
<name>A0A9P8PK30_9ASCO</name>
<dbReference type="AlphaFoldDB" id="A0A9P8PK30"/>
<dbReference type="EMBL" id="JAEUBF010000974">
    <property type="protein sequence ID" value="KAH3673547.1"/>
    <property type="molecule type" value="Genomic_DNA"/>
</dbReference>
<organism evidence="1 2">
    <name type="scientific">Wickerhamomyces mucosus</name>
    <dbReference type="NCBI Taxonomy" id="1378264"/>
    <lineage>
        <taxon>Eukaryota</taxon>
        <taxon>Fungi</taxon>
        <taxon>Dikarya</taxon>
        <taxon>Ascomycota</taxon>
        <taxon>Saccharomycotina</taxon>
        <taxon>Saccharomycetes</taxon>
        <taxon>Phaffomycetales</taxon>
        <taxon>Wickerhamomycetaceae</taxon>
        <taxon>Wickerhamomyces</taxon>
    </lineage>
</organism>